<sequence length="181" mass="20538">MLKVELDVAAPVSLHVYRRGGLLGDHRIVMAADKVTTLYYMHCKRSISQWTFSLFANGPHGVLICEVASSDAGNMYDAALIDPFIVRMKSERLPIPIERRNGLNGTHWFKGPDHNEYRWKSSSYRWKNDIQCLDAHNNVVATYRVTTMAINKDGELCVYPPGQFMIDLLVATTLAMRTPNH</sequence>
<dbReference type="EMBL" id="MU267712">
    <property type="protein sequence ID" value="KAH7910479.1"/>
    <property type="molecule type" value="Genomic_DNA"/>
</dbReference>
<proteinExistence type="predicted"/>
<name>A0ACB8AAK5_9AGAM</name>
<accession>A0ACB8AAK5</accession>
<gene>
    <name evidence="1" type="ORF">BJ138DRAFT_104783</name>
</gene>
<evidence type="ECO:0000313" key="2">
    <source>
        <dbReference type="Proteomes" id="UP000790377"/>
    </source>
</evidence>
<reference evidence="1" key="1">
    <citation type="journal article" date="2021" name="New Phytol.">
        <title>Evolutionary innovations through gain and loss of genes in the ectomycorrhizal Boletales.</title>
        <authorList>
            <person name="Wu G."/>
            <person name="Miyauchi S."/>
            <person name="Morin E."/>
            <person name="Kuo A."/>
            <person name="Drula E."/>
            <person name="Varga T."/>
            <person name="Kohler A."/>
            <person name="Feng B."/>
            <person name="Cao Y."/>
            <person name="Lipzen A."/>
            <person name="Daum C."/>
            <person name="Hundley H."/>
            <person name="Pangilinan J."/>
            <person name="Johnson J."/>
            <person name="Barry K."/>
            <person name="LaButti K."/>
            <person name="Ng V."/>
            <person name="Ahrendt S."/>
            <person name="Min B."/>
            <person name="Choi I.G."/>
            <person name="Park H."/>
            <person name="Plett J.M."/>
            <person name="Magnuson J."/>
            <person name="Spatafora J.W."/>
            <person name="Nagy L.G."/>
            <person name="Henrissat B."/>
            <person name="Grigoriev I.V."/>
            <person name="Yang Z.L."/>
            <person name="Xu J."/>
            <person name="Martin F.M."/>
        </authorList>
    </citation>
    <scope>NUCLEOTIDE SEQUENCE</scope>
    <source>
        <strain evidence="1">ATCC 28755</strain>
    </source>
</reference>
<comment type="caution">
    <text evidence="1">The sequence shown here is derived from an EMBL/GenBank/DDBJ whole genome shotgun (WGS) entry which is preliminary data.</text>
</comment>
<protein>
    <submittedName>
        <fullName evidence="1">Uncharacterized protein</fullName>
    </submittedName>
</protein>
<keyword evidence="2" id="KW-1185">Reference proteome</keyword>
<dbReference type="Proteomes" id="UP000790377">
    <property type="component" value="Unassembled WGS sequence"/>
</dbReference>
<organism evidence="1 2">
    <name type="scientific">Hygrophoropsis aurantiaca</name>
    <dbReference type="NCBI Taxonomy" id="72124"/>
    <lineage>
        <taxon>Eukaryota</taxon>
        <taxon>Fungi</taxon>
        <taxon>Dikarya</taxon>
        <taxon>Basidiomycota</taxon>
        <taxon>Agaricomycotina</taxon>
        <taxon>Agaricomycetes</taxon>
        <taxon>Agaricomycetidae</taxon>
        <taxon>Boletales</taxon>
        <taxon>Coniophorineae</taxon>
        <taxon>Hygrophoropsidaceae</taxon>
        <taxon>Hygrophoropsis</taxon>
    </lineage>
</organism>
<evidence type="ECO:0000313" key="1">
    <source>
        <dbReference type="EMBL" id="KAH7910479.1"/>
    </source>
</evidence>